<evidence type="ECO:0000313" key="2">
    <source>
        <dbReference type="EMBL" id="HHQ51368.1"/>
    </source>
</evidence>
<organism evidence="2">
    <name type="scientific">Ignisphaera aggregans</name>
    <dbReference type="NCBI Taxonomy" id="334771"/>
    <lineage>
        <taxon>Archaea</taxon>
        <taxon>Thermoproteota</taxon>
        <taxon>Thermoprotei</taxon>
        <taxon>Desulfurococcales</taxon>
        <taxon>Desulfurococcaceae</taxon>
        <taxon>Ignisphaera</taxon>
    </lineage>
</organism>
<dbReference type="InterPro" id="IPR052934">
    <property type="entry name" value="Methyl-DNA_Rec/Restrict_Enz"/>
</dbReference>
<dbReference type="GO" id="GO:0005524">
    <property type="term" value="F:ATP binding"/>
    <property type="evidence" value="ECO:0007669"/>
    <property type="project" value="InterPro"/>
</dbReference>
<dbReference type="Gene3D" id="3.40.50.300">
    <property type="entry name" value="P-loop containing nucleotide triphosphate hydrolases"/>
    <property type="match status" value="1"/>
</dbReference>
<feature type="domain" description="AAA+ ATPase" evidence="1">
    <location>
        <begin position="169"/>
        <end position="329"/>
    </location>
</feature>
<dbReference type="AlphaFoldDB" id="A0A7J3Z9F8"/>
<dbReference type="InterPro" id="IPR027417">
    <property type="entry name" value="P-loop_NTPase"/>
</dbReference>
<evidence type="ECO:0000259" key="1">
    <source>
        <dbReference type="SMART" id="SM00382"/>
    </source>
</evidence>
<gene>
    <name evidence="2" type="ORF">ENM66_08490</name>
</gene>
<dbReference type="EMBL" id="DRYQ01000121">
    <property type="protein sequence ID" value="HHQ51368.1"/>
    <property type="molecule type" value="Genomic_DNA"/>
</dbReference>
<protein>
    <submittedName>
        <fullName evidence="2">AAA family ATPase</fullName>
    </submittedName>
</protein>
<dbReference type="PANTHER" id="PTHR37291:SF1">
    <property type="entry name" value="TYPE IV METHYL-DIRECTED RESTRICTION ENZYME ECOKMCRB SUBUNIT"/>
    <property type="match status" value="1"/>
</dbReference>
<accession>A0A7J3Z9F8</accession>
<comment type="caution">
    <text evidence="2">The sequence shown here is derived from an EMBL/GenBank/DDBJ whole genome shotgun (WGS) entry which is preliminary data.</text>
</comment>
<name>A0A7J3Z9F8_9CREN</name>
<dbReference type="CDD" id="cd00009">
    <property type="entry name" value="AAA"/>
    <property type="match status" value="1"/>
</dbReference>
<sequence>MSVNVEELKERLLRDLDERGFEYALGTLRHVHARQSLPANTYVELMIWLINEFLQRKNVRIEDWKDEDIKGVEIILGDDDIPFDLRLEVFKALLGFYGKAREEIGRIVNTLSPGTVASKVIKGLIVLMENFERFAEVKRPEKLTFPSLIPPEPRPKEDLLNEIISVLEESKQVILIGPPGAGKTHLAMWVAHLFTEEGRRGVWTLVQFHRSYRYDDFIERAVLKSRGISVELVVEQQLFVRLCRYARQNPEKRVVLVIDEINRADIAGVFGELIYALEYRGYPVKLAYSGEHLVVPENLYIIATANDIDRGTFDIGIALRRRFEVKRVDTNEEVLRELLQNEGAPNDVISATVDIFKRVNNLFEKTIGKRGLGHLFFRGVRDKNSLVHVWRYRIKPLIEAYFLVPGMMSDAQQLIKDVESQLGKL</sequence>
<proteinExistence type="predicted"/>
<dbReference type="InterPro" id="IPR011704">
    <property type="entry name" value="ATPase_dyneun-rel_AAA"/>
</dbReference>
<dbReference type="PANTHER" id="PTHR37291">
    <property type="entry name" value="5-METHYLCYTOSINE-SPECIFIC RESTRICTION ENZYME B"/>
    <property type="match status" value="1"/>
</dbReference>
<dbReference type="SMART" id="SM00382">
    <property type="entry name" value="AAA"/>
    <property type="match status" value="1"/>
</dbReference>
<reference evidence="2" key="1">
    <citation type="journal article" date="2020" name="mSystems">
        <title>Genome- and Community-Level Interaction Insights into Carbon Utilization and Element Cycling Functions of Hydrothermarchaeota in Hydrothermal Sediment.</title>
        <authorList>
            <person name="Zhou Z."/>
            <person name="Liu Y."/>
            <person name="Xu W."/>
            <person name="Pan J."/>
            <person name="Luo Z.H."/>
            <person name="Li M."/>
        </authorList>
    </citation>
    <scope>NUCLEOTIDE SEQUENCE [LARGE SCALE GENOMIC DNA]</scope>
    <source>
        <strain evidence="2">SpSt-1105</strain>
    </source>
</reference>
<dbReference type="Pfam" id="PF07728">
    <property type="entry name" value="AAA_5"/>
    <property type="match status" value="1"/>
</dbReference>
<dbReference type="SUPFAM" id="SSF52540">
    <property type="entry name" value="P-loop containing nucleoside triphosphate hydrolases"/>
    <property type="match status" value="1"/>
</dbReference>
<dbReference type="InterPro" id="IPR003593">
    <property type="entry name" value="AAA+_ATPase"/>
</dbReference>
<dbReference type="GO" id="GO:0016887">
    <property type="term" value="F:ATP hydrolysis activity"/>
    <property type="evidence" value="ECO:0007669"/>
    <property type="project" value="InterPro"/>
</dbReference>